<evidence type="ECO:0000313" key="2">
    <source>
        <dbReference type="Proteomes" id="UP000001903"/>
    </source>
</evidence>
<dbReference type="EMBL" id="CP001862">
    <property type="protein sequence ID" value="ADB63424.1"/>
    <property type="molecule type" value="Genomic_DNA"/>
</dbReference>
<geneLocation type="plasmid" evidence="1 2">
    <name>pHTUR02</name>
</geneLocation>
<keyword evidence="2" id="KW-1185">Reference proteome</keyword>
<dbReference type="HOGENOM" id="CLU_1922742_0_0_2"/>
<gene>
    <name evidence="1" type="ordered locus">Htur_4638</name>
</gene>
<organism evidence="1 2">
    <name type="scientific">Haloterrigena turkmenica (strain ATCC 51198 / DSM 5511 / JCM 9101 / NCIMB 13204 / VKM B-1734 / 4k)</name>
    <name type="common">Halococcus turkmenicus</name>
    <dbReference type="NCBI Taxonomy" id="543526"/>
    <lineage>
        <taxon>Archaea</taxon>
        <taxon>Methanobacteriati</taxon>
        <taxon>Methanobacteriota</taxon>
        <taxon>Stenosarchaea group</taxon>
        <taxon>Halobacteria</taxon>
        <taxon>Halobacteriales</taxon>
        <taxon>Natrialbaceae</taxon>
        <taxon>Haloterrigena</taxon>
    </lineage>
</organism>
<keyword evidence="1" id="KW-0614">Plasmid</keyword>
<dbReference type="Proteomes" id="UP000001903">
    <property type="component" value="Plasmid pHTUR02"/>
</dbReference>
<dbReference type="KEGG" id="htu:Htur_4638"/>
<reference evidence="1 2" key="1">
    <citation type="journal article" date="2010" name="Stand. Genomic Sci.">
        <title>Complete genome sequence of Haloterrigena turkmenica type strain (4k).</title>
        <authorList>
            <person name="Saunders E."/>
            <person name="Tindall B.J."/>
            <person name="Fahnrich R."/>
            <person name="Lapidus A."/>
            <person name="Copeland A."/>
            <person name="Del Rio T.G."/>
            <person name="Lucas S."/>
            <person name="Chen F."/>
            <person name="Tice H."/>
            <person name="Cheng J.F."/>
            <person name="Han C."/>
            <person name="Detter J.C."/>
            <person name="Bruce D."/>
            <person name="Goodwin L."/>
            <person name="Chain P."/>
            <person name="Pitluck S."/>
            <person name="Pati A."/>
            <person name="Ivanova N."/>
            <person name="Mavromatis K."/>
            <person name="Chen A."/>
            <person name="Palaniappan K."/>
            <person name="Land M."/>
            <person name="Hauser L."/>
            <person name="Chang Y.J."/>
            <person name="Jeffries C.D."/>
            <person name="Brettin T."/>
            <person name="Rohde M."/>
            <person name="Goker M."/>
            <person name="Bristow J."/>
            <person name="Eisen J.A."/>
            <person name="Markowitz V."/>
            <person name="Hugenholtz P."/>
            <person name="Klenk H.P."/>
            <person name="Kyrpides N.C."/>
        </authorList>
    </citation>
    <scope>NUCLEOTIDE SEQUENCE [LARGE SCALE GENOMIC DNA]</scope>
    <source>
        <strain evidence="2">ATCC 51198 / DSM 5511 / JCM 9101 / NCIMB 13204 / VKM B-1734 / 4k</strain>
    </source>
</reference>
<proteinExistence type="predicted"/>
<evidence type="ECO:0000313" key="1">
    <source>
        <dbReference type="EMBL" id="ADB63424.1"/>
    </source>
</evidence>
<accession>D2S227</accession>
<protein>
    <submittedName>
        <fullName evidence="1">Uncharacterized protein</fullName>
    </submittedName>
</protein>
<dbReference type="AlphaFoldDB" id="D2S227"/>
<name>D2S227_HALTV</name>
<sequence>MCYGGEWTERLDATIEALAWSVRERNRSFAHRQPTQLSPTEPGAAPLEGEILWRHHDAEGTTKLVEMTQRLEDQDSDHMEYVLWDPTHTERWQYHEEDLEYCFWDTGLVNDEAKPVMDDRIRAVWERVCGR</sequence>